<dbReference type="Pfam" id="PF02622">
    <property type="entry name" value="DUF179"/>
    <property type="match status" value="1"/>
</dbReference>
<dbReference type="Gene3D" id="3.40.1740.10">
    <property type="entry name" value="VC0467-like"/>
    <property type="match status" value="1"/>
</dbReference>
<proteinExistence type="inferred from homology"/>
<dbReference type="PANTHER" id="PTHR30327">
    <property type="entry name" value="UNCHARACTERIZED PROTEIN YQGE"/>
    <property type="match status" value="1"/>
</dbReference>
<protein>
    <recommendedName>
        <fullName evidence="2">UPF0301 protein FHU39_000776</fullName>
    </recommendedName>
</protein>
<evidence type="ECO:0000313" key="4">
    <source>
        <dbReference type="Proteomes" id="UP000559182"/>
    </source>
</evidence>
<dbReference type="RefSeq" id="WP_183319138.1">
    <property type="nucleotide sequence ID" value="NZ_JACHVQ010000001.1"/>
</dbReference>
<dbReference type="NCBIfam" id="NF001270">
    <property type="entry name" value="PRK00228.2-2"/>
    <property type="match status" value="1"/>
</dbReference>
<comment type="similarity">
    <text evidence="1 2">Belongs to the UPF0301 (AlgH) family.</text>
</comment>
<dbReference type="AlphaFoldDB" id="A0A839N806"/>
<accession>A0A839N806</accession>
<name>A0A839N806_9MICO</name>
<evidence type="ECO:0000256" key="1">
    <source>
        <dbReference type="ARBA" id="ARBA00009600"/>
    </source>
</evidence>
<gene>
    <name evidence="3" type="ORF">FHU39_000776</name>
</gene>
<dbReference type="EMBL" id="JACHVQ010000001">
    <property type="protein sequence ID" value="MBB2890792.1"/>
    <property type="molecule type" value="Genomic_DNA"/>
</dbReference>
<evidence type="ECO:0000256" key="2">
    <source>
        <dbReference type="HAMAP-Rule" id="MF_00758"/>
    </source>
</evidence>
<reference evidence="3 4" key="1">
    <citation type="submission" date="2020-08" db="EMBL/GenBank/DDBJ databases">
        <title>Sequencing the genomes of 1000 actinobacteria strains.</title>
        <authorList>
            <person name="Klenk H.-P."/>
        </authorList>
    </citation>
    <scope>NUCLEOTIDE SEQUENCE [LARGE SCALE GENOMIC DNA]</scope>
    <source>
        <strain evidence="3 4">DSM 105369</strain>
    </source>
</reference>
<dbReference type="HAMAP" id="MF_00758">
    <property type="entry name" value="UPF0301"/>
    <property type="match status" value="1"/>
</dbReference>
<comment type="caution">
    <text evidence="3">The sequence shown here is derived from an EMBL/GenBank/DDBJ whole genome shotgun (WGS) entry which is preliminary data.</text>
</comment>
<organism evidence="3 4">
    <name type="scientific">Flexivirga oryzae</name>
    <dbReference type="NCBI Taxonomy" id="1794944"/>
    <lineage>
        <taxon>Bacteria</taxon>
        <taxon>Bacillati</taxon>
        <taxon>Actinomycetota</taxon>
        <taxon>Actinomycetes</taxon>
        <taxon>Micrococcales</taxon>
        <taxon>Dermacoccaceae</taxon>
        <taxon>Flexivirga</taxon>
    </lineage>
</organism>
<dbReference type="InterPro" id="IPR003774">
    <property type="entry name" value="AlgH-like"/>
</dbReference>
<dbReference type="SUPFAM" id="SSF143456">
    <property type="entry name" value="VC0467-like"/>
    <property type="match status" value="1"/>
</dbReference>
<dbReference type="PANTHER" id="PTHR30327:SF1">
    <property type="entry name" value="UPF0301 PROTEIN YQGE"/>
    <property type="match status" value="1"/>
</dbReference>
<dbReference type="GO" id="GO:0005829">
    <property type="term" value="C:cytosol"/>
    <property type="evidence" value="ECO:0007669"/>
    <property type="project" value="TreeGrafter"/>
</dbReference>
<keyword evidence="4" id="KW-1185">Reference proteome</keyword>
<sequence length="189" mass="20246">MTDLTGRLLVAVPRIDAEVPEGDVFDRSVVLLLHHDEEGAHGLILNRPLNAEVDSVLPGWQEHVTTPDCVFQGGPVSLDTALALASSTGDEDESLGIRSLFGEMCLVDLDAPPPIVAPVVTALRIYAGYAGWAAGQLEGEIEAGMWFVVDALTTDAFSGDPGELWARVLRRQRNPMAFVASFPADPDLN</sequence>
<evidence type="ECO:0000313" key="3">
    <source>
        <dbReference type="EMBL" id="MBB2890792.1"/>
    </source>
</evidence>
<dbReference type="Proteomes" id="UP000559182">
    <property type="component" value="Unassembled WGS sequence"/>
</dbReference>